<gene>
    <name evidence="3" type="ORF">CH371_01585</name>
</gene>
<feature type="transmembrane region" description="Helical" evidence="1">
    <location>
        <begin position="346"/>
        <end position="367"/>
    </location>
</feature>
<feature type="transmembrane region" description="Helical" evidence="1">
    <location>
        <begin position="21"/>
        <end position="39"/>
    </location>
</feature>
<dbReference type="AlphaFoldDB" id="A0A2M9ZEH1"/>
<feature type="transmembrane region" description="Helical" evidence="1">
    <location>
        <begin position="224"/>
        <end position="243"/>
    </location>
</feature>
<evidence type="ECO:0000259" key="2">
    <source>
        <dbReference type="Pfam" id="PF01757"/>
    </source>
</evidence>
<dbReference type="GO" id="GO:0016747">
    <property type="term" value="F:acyltransferase activity, transferring groups other than amino-acyl groups"/>
    <property type="evidence" value="ECO:0007669"/>
    <property type="project" value="InterPro"/>
</dbReference>
<dbReference type="PANTHER" id="PTHR23028">
    <property type="entry name" value="ACETYLTRANSFERASE"/>
    <property type="match status" value="1"/>
</dbReference>
<dbReference type="GO" id="GO:0009103">
    <property type="term" value="P:lipopolysaccharide biosynthetic process"/>
    <property type="evidence" value="ECO:0007669"/>
    <property type="project" value="TreeGrafter"/>
</dbReference>
<dbReference type="InterPro" id="IPR050879">
    <property type="entry name" value="Acyltransferase_3"/>
</dbReference>
<dbReference type="PANTHER" id="PTHR23028:SF53">
    <property type="entry name" value="ACYL_TRANSF_3 DOMAIN-CONTAINING PROTEIN"/>
    <property type="match status" value="1"/>
</dbReference>
<feature type="transmembrane region" description="Helical" evidence="1">
    <location>
        <begin position="59"/>
        <end position="77"/>
    </location>
</feature>
<name>A0A2M9ZEH1_9LEPT</name>
<feature type="transmembrane region" description="Helical" evidence="1">
    <location>
        <begin position="249"/>
        <end position="273"/>
    </location>
</feature>
<reference evidence="3 4" key="1">
    <citation type="submission" date="2017-07" db="EMBL/GenBank/DDBJ databases">
        <title>Leptospira spp. isolated from tropical soils.</title>
        <authorList>
            <person name="Thibeaux R."/>
            <person name="Iraola G."/>
            <person name="Ferres I."/>
            <person name="Bierque E."/>
            <person name="Girault D."/>
            <person name="Soupe-Gilbert M.-E."/>
            <person name="Picardeau M."/>
            <person name="Goarant C."/>
        </authorList>
    </citation>
    <scope>NUCLEOTIDE SEQUENCE [LARGE SCALE GENOMIC DNA]</scope>
    <source>
        <strain evidence="3 4">FH2-C-A2</strain>
    </source>
</reference>
<sequence length="386" mass="44182">MFSYIFSIFKKKEDENESLNGLRALAILLVVFFHTWGIFNGIHSDFWKNIFDNFNSGVDLFFILSGYLIYGGLLRNFRKKGSIDIRGFFIGRALRILPAFYFALAIVYLYTKTQVDFFKIHPPSDPNVANFWKERAEILPFIWSDLIFLSNYFPCVMVVDWSLSVENHFYLLLPVLILFGLFKLESKQRVALYCFVYFLPGIARIIGALSGLDYDFVHKTHNRFDSILVGIIVAELISSYKIVLNRNGVIVLSVILIVGLVFGHSYPIQFWIGKSIALNAQNISYGILLFLCMNQKTFWTAIFGSPIFRPIARISYSMYLWNIVGIGVGAGMVARARENFSTIQTLQIIGVSFLVTFIASWILYLAIEKPFVDWKNRIGDRKAGTG</sequence>
<dbReference type="Pfam" id="PF01757">
    <property type="entry name" value="Acyl_transf_3"/>
    <property type="match status" value="1"/>
</dbReference>
<keyword evidence="1" id="KW-1133">Transmembrane helix</keyword>
<feature type="transmembrane region" description="Helical" evidence="1">
    <location>
        <begin position="190"/>
        <end position="212"/>
    </location>
</feature>
<dbReference type="RefSeq" id="WP_100757412.1">
    <property type="nucleotide sequence ID" value="NZ_NPDT01000001.1"/>
</dbReference>
<evidence type="ECO:0000313" key="4">
    <source>
        <dbReference type="Proteomes" id="UP000231912"/>
    </source>
</evidence>
<feature type="transmembrane region" description="Helical" evidence="1">
    <location>
        <begin position="285"/>
        <end position="308"/>
    </location>
</feature>
<dbReference type="GO" id="GO:0016020">
    <property type="term" value="C:membrane"/>
    <property type="evidence" value="ECO:0007669"/>
    <property type="project" value="TreeGrafter"/>
</dbReference>
<feature type="domain" description="Acyltransferase 3" evidence="2">
    <location>
        <begin position="17"/>
        <end position="364"/>
    </location>
</feature>
<feature type="transmembrane region" description="Helical" evidence="1">
    <location>
        <begin position="168"/>
        <end position="184"/>
    </location>
</feature>
<evidence type="ECO:0000313" key="3">
    <source>
        <dbReference type="EMBL" id="PJZ66819.1"/>
    </source>
</evidence>
<dbReference type="InterPro" id="IPR002656">
    <property type="entry name" value="Acyl_transf_3_dom"/>
</dbReference>
<proteinExistence type="predicted"/>
<feature type="transmembrane region" description="Helical" evidence="1">
    <location>
        <begin position="89"/>
        <end position="110"/>
    </location>
</feature>
<organism evidence="3 4">
    <name type="scientific">Leptospira wolffii</name>
    <dbReference type="NCBI Taxonomy" id="409998"/>
    <lineage>
        <taxon>Bacteria</taxon>
        <taxon>Pseudomonadati</taxon>
        <taxon>Spirochaetota</taxon>
        <taxon>Spirochaetia</taxon>
        <taxon>Leptospirales</taxon>
        <taxon>Leptospiraceae</taxon>
        <taxon>Leptospira</taxon>
    </lineage>
</organism>
<dbReference type="EMBL" id="NPDT01000001">
    <property type="protein sequence ID" value="PJZ66819.1"/>
    <property type="molecule type" value="Genomic_DNA"/>
</dbReference>
<dbReference type="Proteomes" id="UP000231912">
    <property type="component" value="Unassembled WGS sequence"/>
</dbReference>
<evidence type="ECO:0000256" key="1">
    <source>
        <dbReference type="SAM" id="Phobius"/>
    </source>
</evidence>
<accession>A0A2M9ZEH1</accession>
<protein>
    <recommendedName>
        <fullName evidence="2">Acyltransferase 3 domain-containing protein</fullName>
    </recommendedName>
</protein>
<keyword evidence="1" id="KW-0472">Membrane</keyword>
<feature type="transmembrane region" description="Helical" evidence="1">
    <location>
        <begin position="314"/>
        <end position="334"/>
    </location>
</feature>
<keyword evidence="1" id="KW-0812">Transmembrane</keyword>
<comment type="caution">
    <text evidence="3">The sequence shown here is derived from an EMBL/GenBank/DDBJ whole genome shotgun (WGS) entry which is preliminary data.</text>
</comment>